<dbReference type="EMBL" id="CP001348">
    <property type="protein sequence ID" value="ACL75199.1"/>
    <property type="molecule type" value="Genomic_DNA"/>
</dbReference>
<evidence type="ECO:0000313" key="3">
    <source>
        <dbReference type="Proteomes" id="UP000001349"/>
    </source>
</evidence>
<dbReference type="HOGENOM" id="CLU_2536643_0_0_9"/>
<feature type="coiled-coil region" evidence="1">
    <location>
        <begin position="12"/>
        <end position="39"/>
    </location>
</feature>
<keyword evidence="1" id="KW-0175">Coiled coil</keyword>
<dbReference type="OrthoDB" id="1707934at2"/>
<dbReference type="STRING" id="394503.Ccel_0821"/>
<evidence type="ECO:0000256" key="1">
    <source>
        <dbReference type="SAM" id="Coils"/>
    </source>
</evidence>
<evidence type="ECO:0000313" key="2">
    <source>
        <dbReference type="EMBL" id="ACL75199.1"/>
    </source>
</evidence>
<proteinExistence type="predicted"/>
<reference evidence="2 3" key="1">
    <citation type="submission" date="2009-01" db="EMBL/GenBank/DDBJ databases">
        <title>Complete sequence of Clostridium cellulolyticum H10.</title>
        <authorList>
            <consortium name="US DOE Joint Genome Institute"/>
            <person name="Lucas S."/>
            <person name="Copeland A."/>
            <person name="Lapidus A."/>
            <person name="Glavina del Rio T."/>
            <person name="Dalin E."/>
            <person name="Tice H."/>
            <person name="Bruce D."/>
            <person name="Goodwin L."/>
            <person name="Pitluck S."/>
            <person name="Chertkov O."/>
            <person name="Saunders E."/>
            <person name="Brettin T."/>
            <person name="Detter J.C."/>
            <person name="Han C."/>
            <person name="Larimer F."/>
            <person name="Land M."/>
            <person name="Hauser L."/>
            <person name="Kyrpides N."/>
            <person name="Ivanova N."/>
            <person name="Zhou J."/>
            <person name="Richardson P."/>
        </authorList>
    </citation>
    <scope>NUCLEOTIDE SEQUENCE [LARGE SCALE GENOMIC DNA]</scope>
    <source>
        <strain evidence="3">ATCC 35319 / DSM 5812 / JCM 6584 / H10</strain>
    </source>
</reference>
<protein>
    <submittedName>
        <fullName evidence="2">Ribose ABC transporter permease component</fullName>
    </submittedName>
</protein>
<dbReference type="Proteomes" id="UP000001349">
    <property type="component" value="Chromosome"/>
</dbReference>
<dbReference type="RefSeq" id="WP_015924361.1">
    <property type="nucleotide sequence ID" value="NC_011898.1"/>
</dbReference>
<organism evidence="2 3">
    <name type="scientific">Ruminiclostridium cellulolyticum (strain ATCC 35319 / DSM 5812 / JCM 6584 / H10)</name>
    <name type="common">Clostridium cellulolyticum</name>
    <dbReference type="NCBI Taxonomy" id="394503"/>
    <lineage>
        <taxon>Bacteria</taxon>
        <taxon>Bacillati</taxon>
        <taxon>Bacillota</taxon>
        <taxon>Clostridia</taxon>
        <taxon>Eubacteriales</taxon>
        <taxon>Oscillospiraceae</taxon>
        <taxon>Ruminiclostridium</taxon>
    </lineage>
</organism>
<sequence>MEETLKLILDKLNSMDSDIKDIKNNVRNLEKHVFIIENKQSEDSKALYDGYSQTLENTVEIKKDIKDIKETLNVHEVKLLKVK</sequence>
<gene>
    <name evidence="2" type="ordered locus">Ccel_0821</name>
</gene>
<keyword evidence="3" id="KW-1185">Reference proteome</keyword>
<dbReference type="KEGG" id="cce:Ccel_0821"/>
<dbReference type="AlphaFoldDB" id="B8I8G6"/>
<accession>B8I8G6</accession>
<name>B8I8G6_RUMCH</name>